<name>A0A0D2B7U3_9PEZI</name>
<evidence type="ECO:0000256" key="1">
    <source>
        <dbReference type="ARBA" id="ARBA00006484"/>
    </source>
</evidence>
<dbReference type="EMBL" id="KN847533">
    <property type="protein sequence ID" value="KIW07309.1"/>
    <property type="molecule type" value="Genomic_DNA"/>
</dbReference>
<evidence type="ECO:0000256" key="2">
    <source>
        <dbReference type="ARBA" id="ARBA00023002"/>
    </source>
</evidence>
<dbReference type="PRINTS" id="PR00080">
    <property type="entry name" value="SDRFAMILY"/>
</dbReference>
<keyword evidence="5" id="KW-1185">Reference proteome</keyword>
<dbReference type="STRING" id="253628.A0A0D2B7U3"/>
<dbReference type="Pfam" id="PF00106">
    <property type="entry name" value="adh_short"/>
    <property type="match status" value="1"/>
</dbReference>
<dbReference type="GeneID" id="27310132"/>
<dbReference type="CDD" id="cd05233">
    <property type="entry name" value="SDR_c"/>
    <property type="match status" value="1"/>
</dbReference>
<dbReference type="InterPro" id="IPR002347">
    <property type="entry name" value="SDR_fam"/>
</dbReference>
<dbReference type="PANTHER" id="PTHR42901">
    <property type="entry name" value="ALCOHOL DEHYDROGENASE"/>
    <property type="match status" value="1"/>
</dbReference>
<dbReference type="Gene3D" id="3.40.50.720">
    <property type="entry name" value="NAD(P)-binding Rossmann-like Domain"/>
    <property type="match status" value="1"/>
</dbReference>
<dbReference type="PRINTS" id="PR00081">
    <property type="entry name" value="GDHRDH"/>
</dbReference>
<dbReference type="SUPFAM" id="SSF51735">
    <property type="entry name" value="NAD(P)-binding Rossmann-fold domains"/>
    <property type="match status" value="1"/>
</dbReference>
<evidence type="ECO:0000313" key="5">
    <source>
        <dbReference type="Proteomes" id="UP000053259"/>
    </source>
</evidence>
<keyword evidence="2" id="KW-0560">Oxidoreductase</keyword>
<comment type="similarity">
    <text evidence="1 3">Belongs to the short-chain dehydrogenases/reductases (SDR) family.</text>
</comment>
<dbReference type="InParanoid" id="A0A0D2B7U3"/>
<dbReference type="InterPro" id="IPR036291">
    <property type="entry name" value="NAD(P)-bd_dom_sf"/>
</dbReference>
<dbReference type="GO" id="GO:0016491">
    <property type="term" value="F:oxidoreductase activity"/>
    <property type="evidence" value="ECO:0007669"/>
    <property type="project" value="UniProtKB-KW"/>
</dbReference>
<dbReference type="AlphaFoldDB" id="A0A0D2B7U3"/>
<reference evidence="4 5" key="1">
    <citation type="submission" date="2015-01" db="EMBL/GenBank/DDBJ databases">
        <title>The Genome Sequence of Ochroconis gallopava CBS43764.</title>
        <authorList>
            <consortium name="The Broad Institute Genomics Platform"/>
            <person name="Cuomo C."/>
            <person name="de Hoog S."/>
            <person name="Gorbushina A."/>
            <person name="Stielow B."/>
            <person name="Teixiera M."/>
            <person name="Abouelleil A."/>
            <person name="Chapman S.B."/>
            <person name="Priest M."/>
            <person name="Young S.K."/>
            <person name="Wortman J."/>
            <person name="Nusbaum C."/>
            <person name="Birren B."/>
        </authorList>
    </citation>
    <scope>NUCLEOTIDE SEQUENCE [LARGE SCALE GENOMIC DNA]</scope>
    <source>
        <strain evidence="4 5">CBS 43764</strain>
    </source>
</reference>
<dbReference type="RefSeq" id="XP_016217178.1">
    <property type="nucleotide sequence ID" value="XM_016355162.1"/>
</dbReference>
<dbReference type="Proteomes" id="UP000053259">
    <property type="component" value="Unassembled WGS sequence"/>
</dbReference>
<dbReference type="PANTHER" id="PTHR42901:SF1">
    <property type="entry name" value="ALCOHOL DEHYDROGENASE"/>
    <property type="match status" value="1"/>
</dbReference>
<protein>
    <submittedName>
        <fullName evidence="4">Uncharacterized protein</fullName>
    </submittedName>
</protein>
<dbReference type="OrthoDB" id="1933717at2759"/>
<gene>
    <name evidence="4" type="ORF">PV09_02159</name>
</gene>
<evidence type="ECO:0000256" key="3">
    <source>
        <dbReference type="RuleBase" id="RU000363"/>
    </source>
</evidence>
<dbReference type="VEuPathDB" id="FungiDB:PV09_02159"/>
<evidence type="ECO:0000313" key="4">
    <source>
        <dbReference type="EMBL" id="KIW07309.1"/>
    </source>
</evidence>
<dbReference type="HOGENOM" id="CLU_010194_8_0_1"/>
<organism evidence="4 5">
    <name type="scientific">Verruconis gallopava</name>
    <dbReference type="NCBI Taxonomy" id="253628"/>
    <lineage>
        <taxon>Eukaryota</taxon>
        <taxon>Fungi</taxon>
        <taxon>Dikarya</taxon>
        <taxon>Ascomycota</taxon>
        <taxon>Pezizomycotina</taxon>
        <taxon>Dothideomycetes</taxon>
        <taxon>Pleosporomycetidae</taxon>
        <taxon>Venturiales</taxon>
        <taxon>Sympoventuriaceae</taxon>
        <taxon>Verruconis</taxon>
    </lineage>
</organism>
<accession>A0A0D2B7U3</accession>
<sequence>MSHTPTVRAFVPTLHNDTYPTIDPTKLDLSGKTVLITGASKGIGSATAISFARAGASGLILGARSSLLEVRDNVIEQAKIAGHSPPKVLALEIDVSSQKSVEDAASRVRSEFRSVDVLINNAGYLEQWSPITETDPAEWWKTWNVNILGVYLMNRYFLPLVLQSELKTIVNITSIGAHLTMHGASAYQTSKLAVLRLTEFLMEEYGSQGLIAIGAHPGGVSTELALNMPKYMHSLLNDRPELAGDFLVKLVSERREWLAGRYLSVNWDWNELMAKKEVIMDEDLLKVRLAL</sequence>
<proteinExistence type="inferred from homology"/>